<dbReference type="PROSITE" id="PS50088">
    <property type="entry name" value="ANK_REPEAT"/>
    <property type="match status" value="1"/>
</dbReference>
<feature type="compositionally biased region" description="Basic and acidic residues" evidence="2">
    <location>
        <begin position="14"/>
        <end position="41"/>
    </location>
</feature>
<feature type="region of interest" description="Disordered" evidence="2">
    <location>
        <begin position="1"/>
        <end position="64"/>
    </location>
</feature>
<dbReference type="EMBL" id="JANEYF010000769">
    <property type="protein sequence ID" value="KAJ8968073.1"/>
    <property type="molecule type" value="Genomic_DNA"/>
</dbReference>
<keyword evidence="1" id="KW-0040">ANK repeat</keyword>
<feature type="repeat" description="ANK" evidence="1">
    <location>
        <begin position="112"/>
        <end position="144"/>
    </location>
</feature>
<name>A0AAV8ZQD0_9CUCU</name>
<dbReference type="PROSITE" id="PS50297">
    <property type="entry name" value="ANK_REP_REGION"/>
    <property type="match status" value="1"/>
</dbReference>
<dbReference type="AlphaFoldDB" id="A0AAV8ZQD0"/>
<evidence type="ECO:0000256" key="1">
    <source>
        <dbReference type="PROSITE-ProRule" id="PRU00023"/>
    </source>
</evidence>
<feature type="compositionally biased region" description="Gly residues" evidence="2">
    <location>
        <begin position="1"/>
        <end position="13"/>
    </location>
</feature>
<evidence type="ECO:0000313" key="3">
    <source>
        <dbReference type="EMBL" id="KAJ8968073.1"/>
    </source>
</evidence>
<sequence length="148" mass="15467">MSQPGGKKGGGKGPPKDKNDDKDGTNKAGAKESKDKEKDETGSNPEGEDGPASKPQSAGANVRDSAQRVLVLCQKGEWGPVDQVLKSMEKAIANAGEDANNVPLAGILDMATGMTPLMYGVKDNRTSLIDRMIDLGSDVGARNNVSDR</sequence>
<evidence type="ECO:0000313" key="4">
    <source>
        <dbReference type="Proteomes" id="UP001162156"/>
    </source>
</evidence>
<proteinExistence type="predicted"/>
<accession>A0AAV8ZQD0</accession>
<evidence type="ECO:0000256" key="2">
    <source>
        <dbReference type="SAM" id="MobiDB-lite"/>
    </source>
</evidence>
<dbReference type="Proteomes" id="UP001162156">
    <property type="component" value="Unassembled WGS sequence"/>
</dbReference>
<organism evidence="3 4">
    <name type="scientific">Rhamnusium bicolor</name>
    <dbReference type="NCBI Taxonomy" id="1586634"/>
    <lineage>
        <taxon>Eukaryota</taxon>
        <taxon>Metazoa</taxon>
        <taxon>Ecdysozoa</taxon>
        <taxon>Arthropoda</taxon>
        <taxon>Hexapoda</taxon>
        <taxon>Insecta</taxon>
        <taxon>Pterygota</taxon>
        <taxon>Neoptera</taxon>
        <taxon>Endopterygota</taxon>
        <taxon>Coleoptera</taxon>
        <taxon>Polyphaga</taxon>
        <taxon>Cucujiformia</taxon>
        <taxon>Chrysomeloidea</taxon>
        <taxon>Cerambycidae</taxon>
        <taxon>Lepturinae</taxon>
        <taxon>Rhagiini</taxon>
        <taxon>Rhamnusium</taxon>
    </lineage>
</organism>
<comment type="caution">
    <text evidence="3">The sequence shown here is derived from an EMBL/GenBank/DDBJ whole genome shotgun (WGS) entry which is preliminary data.</text>
</comment>
<dbReference type="InterPro" id="IPR002110">
    <property type="entry name" value="Ankyrin_rpt"/>
</dbReference>
<gene>
    <name evidence="3" type="ORF">NQ314_002512</name>
</gene>
<reference evidence="3" key="1">
    <citation type="journal article" date="2023" name="Insect Mol. Biol.">
        <title>Genome sequencing provides insights into the evolution of gene families encoding plant cell wall-degrading enzymes in longhorned beetles.</title>
        <authorList>
            <person name="Shin N.R."/>
            <person name="Okamura Y."/>
            <person name="Kirsch R."/>
            <person name="Pauchet Y."/>
        </authorList>
    </citation>
    <scope>NUCLEOTIDE SEQUENCE</scope>
    <source>
        <strain evidence="3">RBIC_L_NR</strain>
    </source>
</reference>
<protein>
    <submittedName>
        <fullName evidence="3">Uncharacterized protein</fullName>
    </submittedName>
</protein>
<keyword evidence="4" id="KW-1185">Reference proteome</keyword>